<name>A0A4R6T0D8_9SPHI</name>
<evidence type="ECO:0000313" key="2">
    <source>
        <dbReference type="EMBL" id="TDQ10285.1"/>
    </source>
</evidence>
<dbReference type="AlphaFoldDB" id="A0A4R6T0D8"/>
<proteinExistence type="predicted"/>
<dbReference type="Proteomes" id="UP000295620">
    <property type="component" value="Unassembled WGS sequence"/>
</dbReference>
<dbReference type="EMBL" id="SNYC01000004">
    <property type="protein sequence ID" value="TDQ10285.1"/>
    <property type="molecule type" value="Genomic_DNA"/>
</dbReference>
<keyword evidence="1" id="KW-0472">Membrane</keyword>
<feature type="transmembrane region" description="Helical" evidence="1">
    <location>
        <begin position="12"/>
        <end position="31"/>
    </location>
</feature>
<organism evidence="2 3">
    <name type="scientific">Pedobacter metabolipauper</name>
    <dbReference type="NCBI Taxonomy" id="425513"/>
    <lineage>
        <taxon>Bacteria</taxon>
        <taxon>Pseudomonadati</taxon>
        <taxon>Bacteroidota</taxon>
        <taxon>Sphingobacteriia</taxon>
        <taxon>Sphingobacteriales</taxon>
        <taxon>Sphingobacteriaceae</taxon>
        <taxon>Pedobacter</taxon>
    </lineage>
</organism>
<comment type="caution">
    <text evidence="2">The sequence shown here is derived from an EMBL/GenBank/DDBJ whole genome shotgun (WGS) entry which is preliminary data.</text>
</comment>
<dbReference type="OrthoDB" id="773324at2"/>
<feature type="transmembrane region" description="Helical" evidence="1">
    <location>
        <begin position="37"/>
        <end position="54"/>
    </location>
</feature>
<evidence type="ECO:0000313" key="3">
    <source>
        <dbReference type="Proteomes" id="UP000295620"/>
    </source>
</evidence>
<protein>
    <submittedName>
        <fullName evidence="2">Uncharacterized protein</fullName>
    </submittedName>
</protein>
<feature type="transmembrane region" description="Helical" evidence="1">
    <location>
        <begin position="59"/>
        <end position="76"/>
    </location>
</feature>
<reference evidence="2 3" key="1">
    <citation type="submission" date="2019-03" db="EMBL/GenBank/DDBJ databases">
        <title>Genomic Encyclopedia of Archaeal and Bacterial Type Strains, Phase II (KMG-II): from individual species to whole genera.</title>
        <authorList>
            <person name="Goeker M."/>
        </authorList>
    </citation>
    <scope>NUCLEOTIDE SEQUENCE [LARGE SCALE GENOMIC DNA]</scope>
    <source>
        <strain evidence="2 3">DSM 19035</strain>
    </source>
</reference>
<sequence length="78" mass="8916">MKEFRLIQHKLIPLALFMLNIGVIHLVYLLAAYCYTPFVIPIAICSVFMTWSIVKKNKILIYLSVGAYLVVLLSNICL</sequence>
<keyword evidence="3" id="KW-1185">Reference proteome</keyword>
<gene>
    <name evidence="2" type="ORF">ATK78_2451</name>
</gene>
<keyword evidence="1" id="KW-1133">Transmembrane helix</keyword>
<accession>A0A4R6T0D8</accession>
<dbReference type="RefSeq" id="WP_133576302.1">
    <property type="nucleotide sequence ID" value="NZ_SNYC01000004.1"/>
</dbReference>
<keyword evidence="1" id="KW-0812">Transmembrane</keyword>
<evidence type="ECO:0000256" key="1">
    <source>
        <dbReference type="SAM" id="Phobius"/>
    </source>
</evidence>